<dbReference type="AlphaFoldDB" id="A0A2H5FGU8"/>
<evidence type="ECO:0000256" key="1">
    <source>
        <dbReference type="SAM" id="Coils"/>
    </source>
</evidence>
<protein>
    <recommendedName>
        <fullName evidence="4">Coiled-coil protein</fullName>
    </recommendedName>
</protein>
<name>A0A2H5FGU8_9GAMM</name>
<sequence>MTMLFEPDELLNKLIARLPELEWKINGLGMSFLTHSLPKGLFRTVSESTTSQYIAEIKADIHALSTQTNKRSAFYLAERIRQKINVLVVLCQIHHRKKKPDGKNYFGIKMLSTRQQWINDLEIEVEALSNQQQAMIQSLAKLQRRQDSNSLLNLKAELGEVERRLTLAKETLHRAVSS</sequence>
<evidence type="ECO:0000313" key="3">
    <source>
        <dbReference type="Proteomes" id="UP000234343"/>
    </source>
</evidence>
<accession>A0A2H5FGU8</accession>
<feature type="coiled-coil region" evidence="1">
    <location>
        <begin position="118"/>
        <end position="171"/>
    </location>
</feature>
<evidence type="ECO:0008006" key="4">
    <source>
        <dbReference type="Google" id="ProtNLM"/>
    </source>
</evidence>
<proteinExistence type="predicted"/>
<keyword evidence="1" id="KW-0175">Coiled coil</keyword>
<gene>
    <name evidence="2" type="ORF">CAB17_00995</name>
</gene>
<evidence type="ECO:0000313" key="2">
    <source>
        <dbReference type="EMBL" id="AUH70785.1"/>
    </source>
</evidence>
<keyword evidence="3" id="KW-1185">Reference proteome</keyword>
<dbReference type="EMBL" id="CP025491">
    <property type="protein sequence ID" value="AUH70785.1"/>
    <property type="molecule type" value="Genomic_DNA"/>
</dbReference>
<dbReference type="KEGG" id="lsh:CAB17_00995"/>
<dbReference type="Proteomes" id="UP000234343">
    <property type="component" value="Chromosome"/>
</dbReference>
<organism evidence="2 3">
    <name type="scientific">Legionella sainthelensi</name>
    <dbReference type="NCBI Taxonomy" id="28087"/>
    <lineage>
        <taxon>Bacteria</taxon>
        <taxon>Pseudomonadati</taxon>
        <taxon>Pseudomonadota</taxon>
        <taxon>Gammaproteobacteria</taxon>
        <taxon>Legionellales</taxon>
        <taxon>Legionellaceae</taxon>
        <taxon>Legionella</taxon>
    </lineage>
</organism>
<reference evidence="2 3" key="1">
    <citation type="submission" date="2017-12" db="EMBL/GenBank/DDBJ databases">
        <title>Legionella sainthelensi LA01-117, whole genome sequence of a clinical isolate from New Zealand.</title>
        <authorList>
            <person name="Cree S.L."/>
            <person name="Slow S."/>
            <person name="Kennedy M.A."/>
            <person name="Murdoch D.R."/>
            <person name="Biggs P.J."/>
            <person name="Anderson T."/>
        </authorList>
    </citation>
    <scope>NUCLEOTIDE SEQUENCE [LARGE SCALE GENOMIC DNA]</scope>
    <source>
        <strain evidence="2 3">LA01-117</strain>
    </source>
</reference>